<gene>
    <name evidence="4" type="ORF">SAMEA4029010_CIC11G00000001152</name>
</gene>
<dbReference type="GO" id="GO:0070880">
    <property type="term" value="P:fungal-type cell wall beta-glucan biosynthetic process"/>
    <property type="evidence" value="ECO:0007669"/>
    <property type="project" value="TreeGrafter"/>
</dbReference>
<dbReference type="GO" id="GO:0043332">
    <property type="term" value="C:mating projection tip"/>
    <property type="evidence" value="ECO:0007669"/>
    <property type="project" value="TreeGrafter"/>
</dbReference>
<dbReference type="InterPro" id="IPR037883">
    <property type="entry name" value="Knr4/Smi1-like_sf"/>
</dbReference>
<comment type="similarity">
    <text evidence="1">Belongs to the KNR4/SMI1 family.</text>
</comment>
<dbReference type="OrthoDB" id="2305498at2759"/>
<proteinExistence type="inferred from homology"/>
<evidence type="ECO:0000259" key="3">
    <source>
        <dbReference type="SMART" id="SM00860"/>
    </source>
</evidence>
<dbReference type="EMBL" id="LT635756">
    <property type="protein sequence ID" value="SGZ47149.1"/>
    <property type="molecule type" value="Genomic_DNA"/>
</dbReference>
<evidence type="ECO:0000313" key="5">
    <source>
        <dbReference type="Proteomes" id="UP000182334"/>
    </source>
</evidence>
<feature type="compositionally biased region" description="Basic and acidic residues" evidence="2">
    <location>
        <begin position="506"/>
        <end position="516"/>
    </location>
</feature>
<keyword evidence="5" id="KW-1185">Reference proteome</keyword>
<feature type="region of interest" description="Disordered" evidence="2">
    <location>
        <begin position="390"/>
        <end position="423"/>
    </location>
</feature>
<feature type="compositionally biased region" description="Polar residues" evidence="2">
    <location>
        <begin position="401"/>
        <end position="410"/>
    </location>
</feature>
<dbReference type="PANTHER" id="PTHR47432">
    <property type="entry name" value="CELL WALL ASSEMBLY REGULATOR SMI1"/>
    <property type="match status" value="1"/>
</dbReference>
<dbReference type="InterPro" id="IPR051873">
    <property type="entry name" value="KNR4/SMI1_regulator"/>
</dbReference>
<feature type="compositionally biased region" description="Basic and acidic residues" evidence="2">
    <location>
        <begin position="481"/>
        <end position="493"/>
    </location>
</feature>
<sequence length="516" mass="56964">MGLMDNVKSFWHSVVTDDHYALYGSPYSNSTAGGSIGDNSSSARLHELNNSLTHSLMSLRNGSTTNIAGYRPGMRSSSTNLSNVGQTELQTFGANGRPPLPSMESLWQRIETFWEEEYPELEESLNLGASSADLNELEKDLAIGPFPVEVRQYYKTHDGQFRGGKPTGVLMGLTLLDIESMMEEYALWAKVAEKVERQQLAMQHQQQLLNTGDSSSSASQTARERILNNYLMHQKSVPADAVQPYYVHRGWIPIAKDLYGNLVGLDLAPGPAGIRGQIILFGRDFDTKIVVASSLQELLFEYVNDLDLGNFQIDHTESYQDNGFLDSTRDDDYLIGDEDEDNGDLQFFDKEGSEFGKENQGKLTYIEVLKRRALKRYGISNVEAFQTSFTPQRIPKKTASPRPSGTTSPDAAQGSPRPPKVDVESTADLLKETLIDDTPSINASKVEPVKVASADPKEEEVVESAPATEDASTMDDVPVAEAEKTEEIAKADESKEESEEVVADVPEVKEQVKETS</sequence>
<evidence type="ECO:0000256" key="1">
    <source>
        <dbReference type="ARBA" id="ARBA00005303"/>
    </source>
</evidence>
<dbReference type="AlphaFoldDB" id="A0A1L0B9U5"/>
<feature type="region of interest" description="Disordered" evidence="2">
    <location>
        <begin position="435"/>
        <end position="516"/>
    </location>
</feature>
<evidence type="ECO:0000256" key="2">
    <source>
        <dbReference type="SAM" id="MobiDB-lite"/>
    </source>
</evidence>
<dbReference type="InterPro" id="IPR009203">
    <property type="entry name" value="Knr4/Smi1"/>
</dbReference>
<dbReference type="SMART" id="SM00860">
    <property type="entry name" value="SMI1_KNR4"/>
    <property type="match status" value="1"/>
</dbReference>
<organism evidence="4 5">
    <name type="scientific">Sungouiella intermedia</name>
    <dbReference type="NCBI Taxonomy" id="45354"/>
    <lineage>
        <taxon>Eukaryota</taxon>
        <taxon>Fungi</taxon>
        <taxon>Dikarya</taxon>
        <taxon>Ascomycota</taxon>
        <taxon>Saccharomycotina</taxon>
        <taxon>Pichiomycetes</taxon>
        <taxon>Metschnikowiaceae</taxon>
        <taxon>Sungouiella</taxon>
    </lineage>
</organism>
<dbReference type="PIRSF" id="PIRSF017023">
    <property type="entry name" value="KNR4"/>
    <property type="match status" value="1"/>
</dbReference>
<evidence type="ECO:0000313" key="4">
    <source>
        <dbReference type="EMBL" id="SGZ47149.1"/>
    </source>
</evidence>
<dbReference type="InterPro" id="IPR018958">
    <property type="entry name" value="Knr4/Smi1-like_dom"/>
</dbReference>
<dbReference type="Pfam" id="PF09346">
    <property type="entry name" value="SMI1_KNR4"/>
    <property type="match status" value="1"/>
</dbReference>
<dbReference type="PANTHER" id="PTHR47432:SF1">
    <property type="entry name" value="CELL WALL ASSEMBLY REGULATOR SMI1"/>
    <property type="match status" value="1"/>
</dbReference>
<feature type="domain" description="Knr4/Smi1-like" evidence="3">
    <location>
        <begin position="128"/>
        <end position="301"/>
    </location>
</feature>
<dbReference type="SUPFAM" id="SSF160631">
    <property type="entry name" value="SMI1/KNR4-like"/>
    <property type="match status" value="1"/>
</dbReference>
<reference evidence="4 5" key="1">
    <citation type="submission" date="2016-10" db="EMBL/GenBank/DDBJ databases">
        <authorList>
            <person name="de Groot N.N."/>
        </authorList>
    </citation>
    <scope>NUCLEOTIDE SEQUENCE [LARGE SCALE GENOMIC DNA]</scope>
    <source>
        <strain evidence="4 5">CBS 141442</strain>
    </source>
</reference>
<name>A0A1L0B9U5_9ASCO</name>
<dbReference type="STRING" id="45354.A0A1L0B9U5"/>
<dbReference type="Proteomes" id="UP000182334">
    <property type="component" value="Chromosome I"/>
</dbReference>
<accession>A0A1L0B9U5</accession>
<protein>
    <submittedName>
        <fullName evidence="4">CIC11C00000001152</fullName>
    </submittedName>
</protein>